<dbReference type="PANTHER" id="PTHR43280">
    <property type="entry name" value="ARAC-FAMILY TRANSCRIPTIONAL REGULATOR"/>
    <property type="match status" value="1"/>
</dbReference>
<dbReference type="Pfam" id="PF12833">
    <property type="entry name" value="HTH_18"/>
    <property type="match status" value="1"/>
</dbReference>
<evidence type="ECO:0000256" key="3">
    <source>
        <dbReference type="ARBA" id="ARBA00023163"/>
    </source>
</evidence>
<comment type="caution">
    <text evidence="5">The sequence shown here is derived from an EMBL/GenBank/DDBJ whole genome shotgun (WGS) entry which is preliminary data.</text>
</comment>
<keyword evidence="2" id="KW-0238">DNA-binding</keyword>
<gene>
    <name evidence="5" type="ORF">M091_1486</name>
</gene>
<dbReference type="InterPro" id="IPR009057">
    <property type="entry name" value="Homeodomain-like_sf"/>
</dbReference>
<evidence type="ECO:0000256" key="1">
    <source>
        <dbReference type="ARBA" id="ARBA00023015"/>
    </source>
</evidence>
<dbReference type="SUPFAM" id="SSF46689">
    <property type="entry name" value="Homeodomain-like"/>
    <property type="match status" value="1"/>
</dbReference>
<proteinExistence type="predicted"/>
<evidence type="ECO:0000313" key="6">
    <source>
        <dbReference type="Proteomes" id="UP000027850"/>
    </source>
</evidence>
<dbReference type="PROSITE" id="PS01124">
    <property type="entry name" value="HTH_ARAC_FAMILY_2"/>
    <property type="match status" value="1"/>
</dbReference>
<dbReference type="Proteomes" id="UP000027850">
    <property type="component" value="Unassembled WGS sequence"/>
</dbReference>
<evidence type="ECO:0000259" key="4">
    <source>
        <dbReference type="PROSITE" id="PS01124"/>
    </source>
</evidence>
<dbReference type="InterPro" id="IPR018060">
    <property type="entry name" value="HTH_AraC"/>
</dbReference>
<sequence>MIKDNATEAVMRELNASYGIMTFDELLALTGYSPVELASAIGVLTAERKIQIRVNCLLDFPSGRHSCKELLFMRFRKLVSIHFMQHREVDFYASKLCISPKHLSTSVKTTSGRTVREWIRDAVIEEMKYHLLHSGQSVKELAARFNFPNISCFGKYFKTQTGMSPKTYRMSGEDVNLIVKSKK</sequence>
<dbReference type="RefSeq" id="WP_052171578.1">
    <property type="nucleotide sequence ID" value="NZ_JNHK01000091.1"/>
</dbReference>
<dbReference type="AlphaFoldDB" id="A0AB34LAY1"/>
<reference evidence="5 6" key="1">
    <citation type="submission" date="2014-04" db="EMBL/GenBank/DDBJ databases">
        <authorList>
            <person name="Sears C."/>
            <person name="Carroll K."/>
            <person name="Sack B.R."/>
            <person name="Qadri F."/>
            <person name="Myers L.L."/>
            <person name="Chung G.-T."/>
            <person name="Escheverria P."/>
            <person name="Fraser C.M."/>
            <person name="Sadzewicz L."/>
            <person name="Shefchek K.A."/>
            <person name="Tallon L."/>
            <person name="Das S.P."/>
            <person name="Daugherty S."/>
            <person name="Mongodin E.F."/>
        </authorList>
    </citation>
    <scope>NUCLEOTIDE SEQUENCE [LARGE SCALE GENOMIC DNA]</scope>
    <source>
        <strain evidence="5 6">3776 D15 i</strain>
    </source>
</reference>
<dbReference type="Gene3D" id="1.10.10.60">
    <property type="entry name" value="Homeodomain-like"/>
    <property type="match status" value="1"/>
</dbReference>
<feature type="domain" description="HTH araC/xylS-type" evidence="4">
    <location>
        <begin position="73"/>
        <end position="171"/>
    </location>
</feature>
<keyword evidence="1" id="KW-0805">Transcription regulation</keyword>
<dbReference type="SMART" id="SM00342">
    <property type="entry name" value="HTH_ARAC"/>
    <property type="match status" value="1"/>
</dbReference>
<accession>A0AB34LAY1</accession>
<protein>
    <submittedName>
        <fullName evidence="5">Bacterial regulatory helix-turn-helix s, AraC family protein</fullName>
    </submittedName>
</protein>
<evidence type="ECO:0000256" key="2">
    <source>
        <dbReference type="ARBA" id="ARBA00023125"/>
    </source>
</evidence>
<dbReference type="GO" id="GO:0043565">
    <property type="term" value="F:sequence-specific DNA binding"/>
    <property type="evidence" value="ECO:0007669"/>
    <property type="project" value="InterPro"/>
</dbReference>
<evidence type="ECO:0000313" key="5">
    <source>
        <dbReference type="EMBL" id="KDS36173.1"/>
    </source>
</evidence>
<dbReference type="EMBL" id="JNHK01000091">
    <property type="protein sequence ID" value="KDS36173.1"/>
    <property type="molecule type" value="Genomic_DNA"/>
</dbReference>
<organism evidence="5 6">
    <name type="scientific">Parabacteroides distasonis str. 3776 D15 i</name>
    <dbReference type="NCBI Taxonomy" id="1339342"/>
    <lineage>
        <taxon>Bacteria</taxon>
        <taxon>Pseudomonadati</taxon>
        <taxon>Bacteroidota</taxon>
        <taxon>Bacteroidia</taxon>
        <taxon>Bacteroidales</taxon>
        <taxon>Tannerellaceae</taxon>
        <taxon>Parabacteroides</taxon>
    </lineage>
</organism>
<dbReference type="PANTHER" id="PTHR43280:SF32">
    <property type="entry name" value="TRANSCRIPTIONAL REGULATORY PROTEIN"/>
    <property type="match status" value="1"/>
</dbReference>
<keyword evidence="3" id="KW-0804">Transcription</keyword>
<dbReference type="GO" id="GO:0003700">
    <property type="term" value="F:DNA-binding transcription factor activity"/>
    <property type="evidence" value="ECO:0007669"/>
    <property type="project" value="InterPro"/>
</dbReference>
<name>A0AB34LAY1_PARDI</name>